<name>A0A3M7QU23_BRAPC</name>
<keyword evidence="6" id="KW-1185">Reference proteome</keyword>
<dbReference type="OrthoDB" id="416253at2759"/>
<sequence>MNIKREDIFIITKIATYNHADKCYESILKSREDLGLDYIDMVLIHWPGVKGLKLDDQRNFDFRKKTYLELERAYNDGIIKSIGVSNYTIRHIQELFSYCSIKPQLLQCEFHPLLIQRDIVEFCRQNSIIFQAYSSLGTSDPESTRKLVQSEKITHLAQKYAKTPAQILLKWAIQKNIAVIPKSTSEVHLKDNMNIFDFNLDELDMLSIDNMNENLHLCWNSETVL</sequence>
<evidence type="ECO:0000256" key="1">
    <source>
        <dbReference type="ARBA" id="ARBA00007905"/>
    </source>
</evidence>
<dbReference type="PANTHER" id="PTHR43827:SF3">
    <property type="entry name" value="NADP-DEPENDENT OXIDOREDUCTASE DOMAIN-CONTAINING PROTEIN"/>
    <property type="match status" value="1"/>
</dbReference>
<feature type="domain" description="NADP-dependent oxidoreductase" evidence="4">
    <location>
        <begin position="4"/>
        <end position="212"/>
    </location>
</feature>
<dbReference type="InterPro" id="IPR036812">
    <property type="entry name" value="NAD(P)_OxRdtase_dom_sf"/>
</dbReference>
<dbReference type="GO" id="GO:0016616">
    <property type="term" value="F:oxidoreductase activity, acting on the CH-OH group of donors, NAD or NADP as acceptor"/>
    <property type="evidence" value="ECO:0007669"/>
    <property type="project" value="UniProtKB-ARBA"/>
</dbReference>
<gene>
    <name evidence="5" type="ORF">BpHYR1_030447</name>
</gene>
<evidence type="ECO:0000313" key="5">
    <source>
        <dbReference type="EMBL" id="RNA14709.1"/>
    </source>
</evidence>
<dbReference type="AlphaFoldDB" id="A0A3M7QU23"/>
<keyword evidence="3" id="KW-0560">Oxidoreductase</keyword>
<dbReference type="Gene3D" id="3.20.20.100">
    <property type="entry name" value="NADP-dependent oxidoreductase domain"/>
    <property type="match status" value="1"/>
</dbReference>
<keyword evidence="2" id="KW-0521">NADP</keyword>
<dbReference type="Pfam" id="PF00248">
    <property type="entry name" value="Aldo_ket_red"/>
    <property type="match status" value="1"/>
</dbReference>
<dbReference type="PROSITE" id="PS00062">
    <property type="entry name" value="ALDOKETO_REDUCTASE_2"/>
    <property type="match status" value="1"/>
</dbReference>
<organism evidence="5 6">
    <name type="scientific">Brachionus plicatilis</name>
    <name type="common">Marine rotifer</name>
    <name type="synonym">Brachionus muelleri</name>
    <dbReference type="NCBI Taxonomy" id="10195"/>
    <lineage>
        <taxon>Eukaryota</taxon>
        <taxon>Metazoa</taxon>
        <taxon>Spiralia</taxon>
        <taxon>Gnathifera</taxon>
        <taxon>Rotifera</taxon>
        <taxon>Eurotatoria</taxon>
        <taxon>Monogononta</taxon>
        <taxon>Pseudotrocha</taxon>
        <taxon>Ploima</taxon>
        <taxon>Brachionidae</taxon>
        <taxon>Brachionus</taxon>
    </lineage>
</organism>
<dbReference type="EMBL" id="REGN01005119">
    <property type="protein sequence ID" value="RNA14709.1"/>
    <property type="molecule type" value="Genomic_DNA"/>
</dbReference>
<protein>
    <submittedName>
        <fullName evidence="5">Glyoxal reductase-like</fullName>
    </submittedName>
</protein>
<evidence type="ECO:0000313" key="6">
    <source>
        <dbReference type="Proteomes" id="UP000276133"/>
    </source>
</evidence>
<evidence type="ECO:0000259" key="4">
    <source>
        <dbReference type="Pfam" id="PF00248"/>
    </source>
</evidence>
<dbReference type="InterPro" id="IPR023210">
    <property type="entry name" value="NADP_OxRdtase_dom"/>
</dbReference>
<comment type="similarity">
    <text evidence="1">Belongs to the aldo/keto reductase family.</text>
</comment>
<accession>A0A3M7QU23</accession>
<dbReference type="Proteomes" id="UP000276133">
    <property type="component" value="Unassembled WGS sequence"/>
</dbReference>
<dbReference type="STRING" id="10195.A0A3M7QU23"/>
<dbReference type="InterPro" id="IPR018170">
    <property type="entry name" value="Aldo/ket_reductase_CS"/>
</dbReference>
<dbReference type="SUPFAM" id="SSF51430">
    <property type="entry name" value="NAD(P)-linked oxidoreductase"/>
    <property type="match status" value="1"/>
</dbReference>
<evidence type="ECO:0000256" key="3">
    <source>
        <dbReference type="ARBA" id="ARBA00023002"/>
    </source>
</evidence>
<dbReference type="InterPro" id="IPR020471">
    <property type="entry name" value="AKR"/>
</dbReference>
<dbReference type="PRINTS" id="PR00069">
    <property type="entry name" value="ALDKETRDTASE"/>
</dbReference>
<reference evidence="5 6" key="1">
    <citation type="journal article" date="2018" name="Sci. Rep.">
        <title>Genomic signatures of local adaptation to the degree of environmental predictability in rotifers.</title>
        <authorList>
            <person name="Franch-Gras L."/>
            <person name="Hahn C."/>
            <person name="Garcia-Roger E.M."/>
            <person name="Carmona M.J."/>
            <person name="Serra M."/>
            <person name="Gomez A."/>
        </authorList>
    </citation>
    <scope>NUCLEOTIDE SEQUENCE [LARGE SCALE GENOMIC DNA]</scope>
    <source>
        <strain evidence="5">HYR1</strain>
    </source>
</reference>
<evidence type="ECO:0000256" key="2">
    <source>
        <dbReference type="ARBA" id="ARBA00022857"/>
    </source>
</evidence>
<proteinExistence type="inferred from homology"/>
<comment type="caution">
    <text evidence="5">The sequence shown here is derived from an EMBL/GenBank/DDBJ whole genome shotgun (WGS) entry which is preliminary data.</text>
</comment>
<dbReference type="PANTHER" id="PTHR43827">
    <property type="entry name" value="2,5-DIKETO-D-GLUCONIC ACID REDUCTASE"/>
    <property type="match status" value="1"/>
</dbReference>